<evidence type="ECO:0000313" key="3">
    <source>
        <dbReference type="EMBL" id="KAG5852111.1"/>
    </source>
</evidence>
<keyword evidence="2" id="KW-0732">Signal</keyword>
<dbReference type="EMBL" id="JAFIRN010000003">
    <property type="protein sequence ID" value="KAG5852111.1"/>
    <property type="molecule type" value="Genomic_DNA"/>
</dbReference>
<proteinExistence type="predicted"/>
<keyword evidence="1" id="KW-0472">Membrane</keyword>
<gene>
    <name evidence="3" type="ORF">ANANG_G00058990</name>
</gene>
<accession>A0A9D3MQH6</accession>
<reference evidence="3" key="1">
    <citation type="submission" date="2021-01" db="EMBL/GenBank/DDBJ databases">
        <title>A chromosome-scale assembly of European eel, Anguilla anguilla.</title>
        <authorList>
            <person name="Henkel C."/>
            <person name="Jong-Raadsen S.A."/>
            <person name="Dufour S."/>
            <person name="Weltzien F.-A."/>
            <person name="Palstra A.P."/>
            <person name="Pelster B."/>
            <person name="Spaink H.P."/>
            <person name="Van Den Thillart G.E."/>
            <person name="Jansen H."/>
            <person name="Zahm M."/>
            <person name="Klopp C."/>
            <person name="Cedric C."/>
            <person name="Louis A."/>
            <person name="Berthelot C."/>
            <person name="Parey E."/>
            <person name="Roest Crollius H."/>
            <person name="Montfort J."/>
            <person name="Robinson-Rechavi M."/>
            <person name="Bucao C."/>
            <person name="Bouchez O."/>
            <person name="Gislard M."/>
            <person name="Lluch J."/>
            <person name="Milhes M."/>
            <person name="Lampietro C."/>
            <person name="Lopez Roques C."/>
            <person name="Donnadieu C."/>
            <person name="Braasch I."/>
            <person name="Desvignes T."/>
            <person name="Postlethwait J."/>
            <person name="Bobe J."/>
            <person name="Guiguen Y."/>
            <person name="Dirks R."/>
        </authorList>
    </citation>
    <scope>NUCLEOTIDE SEQUENCE</scope>
    <source>
        <strain evidence="3">Tag_6206</strain>
        <tissue evidence="3">Liver</tissue>
    </source>
</reference>
<evidence type="ECO:0000256" key="2">
    <source>
        <dbReference type="SAM" id="SignalP"/>
    </source>
</evidence>
<organism evidence="3 4">
    <name type="scientific">Anguilla anguilla</name>
    <name type="common">European freshwater eel</name>
    <name type="synonym">Muraena anguilla</name>
    <dbReference type="NCBI Taxonomy" id="7936"/>
    <lineage>
        <taxon>Eukaryota</taxon>
        <taxon>Metazoa</taxon>
        <taxon>Chordata</taxon>
        <taxon>Craniata</taxon>
        <taxon>Vertebrata</taxon>
        <taxon>Euteleostomi</taxon>
        <taxon>Actinopterygii</taxon>
        <taxon>Neopterygii</taxon>
        <taxon>Teleostei</taxon>
        <taxon>Anguilliformes</taxon>
        <taxon>Anguillidae</taxon>
        <taxon>Anguilla</taxon>
    </lineage>
</organism>
<keyword evidence="4" id="KW-1185">Reference proteome</keyword>
<feature type="chain" id="PRO_5039381140" description="SEA domain-containing protein" evidence="2">
    <location>
        <begin position="33"/>
        <end position="432"/>
    </location>
</feature>
<sequence>MASTWAIGSWLPLTILLLCISIADHQMTKVNAQDTSFSGTTCRTIETQIVAPEKLNRSADIQMDISEPFIEEYKNKSSQEYKTFSDDFKNRMEPFYRSKINNFKAVVNITFSQGRATLRSEVSDLKGNQKRLTEADTSDLVVLVDIYNKPYSNIRAEIFGVKVDHVVLLEIPNSQSGNKEYDNSINELKESLEEAKNCQTNDSSCPGYIITDVNTTTVEVDGTAFCEQNVPEKFLKYYQLLNTSEKLTCVSVCNPQHSDPTICKNKGTCMLPVEGPECHCLQTGTMWYLGSDCGIPINKAGLFVGTGVLAAAVLVAIGVLSVYLHVSKKKERRNRDNKGETINQWLEDDFEWPSSDKNTNGYTGIFHNPYNTEGGEGTYQQEKTPTYNPYPSFQTSDAPPVFLTHEPQIHLYNMPGSPMRIGRPDIYTSSQI</sequence>
<dbReference type="AlphaFoldDB" id="A0A9D3MQH6"/>
<keyword evidence="1" id="KW-0812">Transmembrane</keyword>
<protein>
    <recommendedName>
        <fullName evidence="5">SEA domain-containing protein</fullName>
    </recommendedName>
</protein>
<name>A0A9D3MQH6_ANGAN</name>
<comment type="caution">
    <text evidence="3">The sequence shown here is derived from an EMBL/GenBank/DDBJ whole genome shotgun (WGS) entry which is preliminary data.</text>
</comment>
<evidence type="ECO:0008006" key="5">
    <source>
        <dbReference type="Google" id="ProtNLM"/>
    </source>
</evidence>
<feature type="transmembrane region" description="Helical" evidence="1">
    <location>
        <begin position="302"/>
        <end position="326"/>
    </location>
</feature>
<dbReference type="InterPro" id="IPR053311">
    <property type="entry name" value="Mucosal_Integrity_Assoc"/>
</dbReference>
<dbReference type="Proteomes" id="UP001044222">
    <property type="component" value="Unassembled WGS sequence"/>
</dbReference>
<keyword evidence="1" id="KW-1133">Transmembrane helix</keyword>
<evidence type="ECO:0000313" key="4">
    <source>
        <dbReference type="Proteomes" id="UP001044222"/>
    </source>
</evidence>
<feature type="signal peptide" evidence="2">
    <location>
        <begin position="1"/>
        <end position="32"/>
    </location>
</feature>
<dbReference type="PANTHER" id="PTHR37999">
    <property type="entry name" value="MUCIN-17"/>
    <property type="match status" value="1"/>
</dbReference>
<evidence type="ECO:0000256" key="1">
    <source>
        <dbReference type="SAM" id="Phobius"/>
    </source>
</evidence>
<dbReference type="PANTHER" id="PTHR37999:SF2">
    <property type="entry name" value="MUCIN-17"/>
    <property type="match status" value="1"/>
</dbReference>